<dbReference type="AlphaFoldDB" id="E4S4R8"/>
<reference key="1">
    <citation type="submission" date="2010-11" db="EMBL/GenBank/DDBJ databases">
        <title>Complete sequence of chromosome of Caldicellulosiruptor kristjanssonii 177R1B.</title>
        <authorList>
            <consortium name="US DOE Joint Genome Institute"/>
            <person name="Lucas S."/>
            <person name="Copeland A."/>
            <person name="Lapidus A."/>
            <person name="Cheng J.-F."/>
            <person name="Bruce D."/>
            <person name="Goodwin L."/>
            <person name="Pitluck S."/>
            <person name="Davenport K."/>
            <person name="Detter J.C."/>
            <person name="Han C."/>
            <person name="Tapia R."/>
            <person name="Land M."/>
            <person name="Hauser L."/>
            <person name="Jeffries C."/>
            <person name="Kyrpides N."/>
            <person name="Ivanova N."/>
            <person name="Mikhailova N."/>
            <person name="Blumer-Schuette S.E."/>
            <person name="Kelly R.M."/>
            <person name="Woyke T."/>
        </authorList>
    </citation>
    <scope>NUCLEOTIDE SEQUENCE</scope>
    <source>
        <strain>177R1B</strain>
    </source>
</reference>
<keyword evidence="2" id="KW-1185">Reference proteome</keyword>
<organism evidence="1 2">
    <name type="scientific">Caldicellulosiruptor acetigenus (strain ATCC 700853 / DSM 12137 / I77R1B)</name>
    <name type="common">Caldicellulosiruptor kristjanssonii</name>
    <dbReference type="NCBI Taxonomy" id="632335"/>
    <lineage>
        <taxon>Bacteria</taxon>
        <taxon>Bacillati</taxon>
        <taxon>Bacillota</taxon>
        <taxon>Bacillota incertae sedis</taxon>
        <taxon>Caldicellulosiruptorales</taxon>
        <taxon>Caldicellulosiruptoraceae</taxon>
        <taxon>Caldicellulosiruptor</taxon>
    </lineage>
</organism>
<proteinExistence type="predicted"/>
<reference evidence="1 2" key="2">
    <citation type="journal article" date="2011" name="J. Bacteriol.">
        <title>Complete genome sequences for the anaerobic, extremely thermophilic plant biomass-degrading bacteria Caldicellulosiruptor hydrothermalis, Caldicellulosiruptor kristjanssonii, Caldicellulosiruptor kronotskyensis, Caldicellulosiruptor owensenis, and Caldicellulosiruptor lactoaceticus.</title>
        <authorList>
            <person name="Blumer-Schuette S.E."/>
            <person name="Ozdemir I."/>
            <person name="Mistry D."/>
            <person name="Lucas S."/>
            <person name="Lapidus A."/>
            <person name="Cheng J.F."/>
            <person name="Goodwin L.A."/>
            <person name="Pitluck S."/>
            <person name="Land M.L."/>
            <person name="Hauser L.J."/>
            <person name="Woyke T."/>
            <person name="Mikhailova N."/>
            <person name="Pati A."/>
            <person name="Kyrpides N.C."/>
            <person name="Ivanova N."/>
            <person name="Detter J.C."/>
            <person name="Walston-Davenport K."/>
            <person name="Han S."/>
            <person name="Adams M.W."/>
            <person name="Kelly R.M."/>
        </authorList>
    </citation>
    <scope>NUCLEOTIDE SEQUENCE [LARGE SCALE GENOMIC DNA]</scope>
    <source>
        <strain evidence="2">ATCC 700853 / DSM 12137 / I77R1B</strain>
    </source>
</reference>
<evidence type="ECO:0000313" key="1">
    <source>
        <dbReference type="EMBL" id="ADQ40437.1"/>
    </source>
</evidence>
<sequence>MSTKEEVVCKYVVENINLVSLANINKTKYTDQEGKSK</sequence>
<dbReference type="Proteomes" id="UP000009256">
    <property type="component" value="Chromosome"/>
</dbReference>
<gene>
    <name evidence="1" type="ordered locus">Calkr_0920</name>
</gene>
<evidence type="ECO:0000313" key="2">
    <source>
        <dbReference type="Proteomes" id="UP000009256"/>
    </source>
</evidence>
<dbReference type="HOGENOM" id="CLU_3341490_0_0_9"/>
<dbReference type="KEGG" id="cki:Calkr_0920"/>
<dbReference type="EMBL" id="CP002326">
    <property type="protein sequence ID" value="ADQ40437.1"/>
    <property type="molecule type" value="Genomic_DNA"/>
</dbReference>
<protein>
    <submittedName>
        <fullName evidence="1">Uncharacterized protein</fullName>
    </submittedName>
</protein>
<name>E4S4R8_CALA7</name>
<accession>E4S4R8</accession>